<accession>A0ABV1HHD6</accession>
<feature type="transmembrane region" description="Helical" evidence="6">
    <location>
        <begin position="275"/>
        <end position="295"/>
    </location>
</feature>
<keyword evidence="3 6" id="KW-0812">Transmembrane</keyword>
<evidence type="ECO:0000256" key="4">
    <source>
        <dbReference type="ARBA" id="ARBA00022989"/>
    </source>
</evidence>
<evidence type="ECO:0000256" key="2">
    <source>
        <dbReference type="ARBA" id="ARBA00008053"/>
    </source>
</evidence>
<dbReference type="EMBL" id="JBBMEX010000014">
    <property type="protein sequence ID" value="MEQ2558656.1"/>
    <property type="molecule type" value="Genomic_DNA"/>
</dbReference>
<keyword evidence="8" id="KW-1185">Reference proteome</keyword>
<name>A0ABV1HHD6_9FIRM</name>
<dbReference type="Pfam" id="PF04286">
    <property type="entry name" value="DUF445"/>
    <property type="match status" value="2"/>
</dbReference>
<keyword evidence="4 6" id="KW-1133">Transmembrane helix</keyword>
<evidence type="ECO:0000256" key="6">
    <source>
        <dbReference type="SAM" id="Phobius"/>
    </source>
</evidence>
<evidence type="ECO:0000313" key="7">
    <source>
        <dbReference type="EMBL" id="MEQ2558656.1"/>
    </source>
</evidence>
<reference evidence="7 8" key="1">
    <citation type="submission" date="2024-03" db="EMBL/GenBank/DDBJ databases">
        <title>Human intestinal bacterial collection.</title>
        <authorList>
            <person name="Pauvert C."/>
            <person name="Hitch T.C.A."/>
            <person name="Clavel T."/>
        </authorList>
    </citation>
    <scope>NUCLEOTIDE SEQUENCE [LARGE SCALE GENOMIC DNA]</scope>
    <source>
        <strain evidence="7 8">CLA-AA-H185</strain>
    </source>
</reference>
<feature type="transmembrane region" description="Helical" evidence="6">
    <location>
        <begin position="6"/>
        <end position="28"/>
    </location>
</feature>
<dbReference type="PANTHER" id="PTHR35791">
    <property type="entry name" value="UPF0754 MEMBRANE PROTEIN YHEB"/>
    <property type="match status" value="1"/>
</dbReference>
<gene>
    <name evidence="7" type="ORF">WMO43_12365</name>
</gene>
<keyword evidence="5 6" id="KW-0472">Membrane</keyword>
<comment type="caution">
    <text evidence="7">The sequence shown here is derived from an EMBL/GenBank/DDBJ whole genome shotgun (WGS) entry which is preliminary data.</text>
</comment>
<sequence>MDLQMIAAPVIGGIIGLITNGLAIKMLFRPHKEIYIGKFRLPFTPGLIPKEKNRIAAAIGKIIGNELLNSETLGKALCSDEMQNAFYRKYENIAEQLKENDKLLKDVLEEKGFSDSIEGVKGNITQKAGVSIANKLIEQNVSMTILDYGVEEVLKNLNPMLRGMASGAIEAAKMPLSVKIDNLILEKCPEYVEEYLGSGYEEWMDKPVSEVTKQLEEKFPRLKYQIWIVYETFMDKKSENFIQELNIPKVVEEKINEFDMAELEKMIMEIAKKELNALVWLGGLLGMLMGFVNLLF</sequence>
<evidence type="ECO:0000313" key="8">
    <source>
        <dbReference type="Proteomes" id="UP001454489"/>
    </source>
</evidence>
<evidence type="ECO:0000256" key="3">
    <source>
        <dbReference type="ARBA" id="ARBA00022692"/>
    </source>
</evidence>
<evidence type="ECO:0000256" key="1">
    <source>
        <dbReference type="ARBA" id="ARBA00004308"/>
    </source>
</evidence>
<proteinExistence type="inferred from homology"/>
<evidence type="ECO:0000256" key="5">
    <source>
        <dbReference type="ARBA" id="ARBA00023136"/>
    </source>
</evidence>
<protein>
    <submittedName>
        <fullName evidence="7">DUF445 family protein</fullName>
    </submittedName>
</protein>
<organism evidence="7 8">
    <name type="scientific">Maccoyibacter intestinihominis</name>
    <dbReference type="NCBI Taxonomy" id="3133499"/>
    <lineage>
        <taxon>Bacteria</taxon>
        <taxon>Bacillati</taxon>
        <taxon>Bacillota</taxon>
        <taxon>Clostridia</taxon>
        <taxon>Lachnospirales</taxon>
        <taxon>Lachnospiraceae</taxon>
        <taxon>Maccoyibacter</taxon>
    </lineage>
</organism>
<dbReference type="Proteomes" id="UP001454489">
    <property type="component" value="Unassembled WGS sequence"/>
</dbReference>
<dbReference type="RefSeq" id="WP_353531418.1">
    <property type="nucleotide sequence ID" value="NZ_JBBMEX010000014.1"/>
</dbReference>
<comment type="subcellular location">
    <subcellularLocation>
        <location evidence="1">Endomembrane system</location>
    </subcellularLocation>
</comment>
<dbReference type="PANTHER" id="PTHR35791:SF1">
    <property type="entry name" value="UPF0754 MEMBRANE PROTEIN YHEB"/>
    <property type="match status" value="1"/>
</dbReference>
<dbReference type="InterPro" id="IPR007383">
    <property type="entry name" value="DUF445"/>
</dbReference>
<comment type="similarity">
    <text evidence="2">Belongs to the UPF0754 family.</text>
</comment>